<proteinExistence type="predicted"/>
<evidence type="ECO:0000313" key="3">
    <source>
        <dbReference type="Proteomes" id="UP000092574"/>
    </source>
</evidence>
<keyword evidence="1" id="KW-0812">Transmembrane</keyword>
<keyword evidence="1" id="KW-0472">Membrane</keyword>
<name>A0A1C7IE76_9FIRM</name>
<dbReference type="AlphaFoldDB" id="A0A1C7IE76"/>
<accession>A0A1C7IE76</accession>
<gene>
    <name evidence="2" type="ORF">A4V09_16125</name>
</gene>
<dbReference type="KEGG" id="byl:A4V09_16125"/>
<feature type="transmembrane region" description="Helical" evidence="1">
    <location>
        <begin position="149"/>
        <end position="168"/>
    </location>
</feature>
<dbReference type="Proteomes" id="UP000092574">
    <property type="component" value="Chromosome"/>
</dbReference>
<sequence>MKFNMESPVFRFLETMTDFIVLNVIFLCTCIPVITIGPAVCALFSVTLQEAREEHGYMVRPYLQALKANFKSAFQLSLIYAAAGAVLLFNLVFWIQYDTLAGKLVFLILVFCSFIYLFSLCYGMALNARFENTVRRTLKNSILIALSNMKYSVILLLLLALSVTLYCMSGACRIFFIIFGFAFISYCQAYILVKVFEKYEPERPVKAIRG</sequence>
<dbReference type="Pfam" id="PF04854">
    <property type="entry name" value="DUF624"/>
    <property type="match status" value="1"/>
</dbReference>
<dbReference type="InterPro" id="IPR006938">
    <property type="entry name" value="DUF624"/>
</dbReference>
<feature type="transmembrane region" description="Helical" evidence="1">
    <location>
        <begin position="77"/>
        <end position="97"/>
    </location>
</feature>
<evidence type="ECO:0000313" key="2">
    <source>
        <dbReference type="EMBL" id="ANU77153.1"/>
    </source>
</evidence>
<organism evidence="2 3">
    <name type="scientific">Blautia pseudococcoides</name>
    <dbReference type="NCBI Taxonomy" id="1796616"/>
    <lineage>
        <taxon>Bacteria</taxon>
        <taxon>Bacillati</taxon>
        <taxon>Bacillota</taxon>
        <taxon>Clostridia</taxon>
        <taxon>Lachnospirales</taxon>
        <taxon>Lachnospiraceae</taxon>
        <taxon>Blautia</taxon>
    </lineage>
</organism>
<dbReference type="RefSeq" id="WP_065543283.1">
    <property type="nucleotide sequence ID" value="NZ_CP015405.2"/>
</dbReference>
<feature type="transmembrane region" description="Helical" evidence="1">
    <location>
        <begin position="103"/>
        <end position="128"/>
    </location>
</feature>
<reference evidence="2" key="1">
    <citation type="submission" date="2017-04" db="EMBL/GenBank/DDBJ databases">
        <title>Complete Genome Sequences of Twelve Strains of a Stable Defined Moderately Diverse Mouse Microbiota 2 (sDMDMm2).</title>
        <authorList>
            <person name="Uchimura Y."/>
            <person name="Wyss M."/>
            <person name="Brugiroux S."/>
            <person name="Limenitakis J.P."/>
            <person name="Stecher B."/>
            <person name="McCoy K.D."/>
            <person name="Macpherson A.J."/>
        </authorList>
    </citation>
    <scope>NUCLEOTIDE SEQUENCE</scope>
    <source>
        <strain evidence="2">YL58</strain>
    </source>
</reference>
<protein>
    <recommendedName>
        <fullName evidence="4">Membrane protein YesL</fullName>
    </recommendedName>
</protein>
<feature type="transmembrane region" description="Helical" evidence="1">
    <location>
        <begin position="20"/>
        <end position="48"/>
    </location>
</feature>
<evidence type="ECO:0000256" key="1">
    <source>
        <dbReference type="SAM" id="Phobius"/>
    </source>
</evidence>
<evidence type="ECO:0008006" key="4">
    <source>
        <dbReference type="Google" id="ProtNLM"/>
    </source>
</evidence>
<dbReference type="OrthoDB" id="9814991at2"/>
<feature type="transmembrane region" description="Helical" evidence="1">
    <location>
        <begin position="174"/>
        <end position="193"/>
    </location>
</feature>
<keyword evidence="3" id="KW-1185">Reference proteome</keyword>
<dbReference type="EMBL" id="CP015405">
    <property type="protein sequence ID" value="ANU77153.1"/>
    <property type="molecule type" value="Genomic_DNA"/>
</dbReference>
<keyword evidence="1" id="KW-1133">Transmembrane helix</keyword>
<dbReference type="STRING" id="1796616.A4V09_16125"/>